<dbReference type="PANTHER" id="PTHR48208">
    <property type="entry name" value="CENTROMERE PROTEIN I"/>
    <property type="match status" value="1"/>
</dbReference>
<dbReference type="AlphaFoldDB" id="A0A058Z4U2"/>
<gene>
    <name evidence="8" type="ORF">H696_04799</name>
</gene>
<dbReference type="GO" id="GO:0000939">
    <property type="term" value="C:inner kinetochore"/>
    <property type="evidence" value="ECO:0007669"/>
    <property type="project" value="TreeGrafter"/>
</dbReference>
<dbReference type="InterPro" id="IPR013083">
    <property type="entry name" value="Znf_RING/FYVE/PHD"/>
</dbReference>
<protein>
    <submittedName>
        <fullName evidence="8">Uncharacterized protein</fullName>
    </submittedName>
</protein>
<evidence type="ECO:0000256" key="6">
    <source>
        <dbReference type="ARBA" id="ARBA00023328"/>
    </source>
</evidence>
<comment type="subcellular location">
    <subcellularLocation>
        <location evidence="2">Chromosome</location>
        <location evidence="2">Centromere</location>
    </subcellularLocation>
    <subcellularLocation>
        <location evidence="1">Nucleus</location>
    </subcellularLocation>
</comment>
<organism evidence="8">
    <name type="scientific">Fonticula alba</name>
    <name type="common">Slime mold</name>
    <dbReference type="NCBI Taxonomy" id="691883"/>
    <lineage>
        <taxon>Eukaryota</taxon>
        <taxon>Rotosphaerida</taxon>
        <taxon>Fonticulaceae</taxon>
        <taxon>Fonticula</taxon>
    </lineage>
</organism>
<dbReference type="GO" id="GO:0000070">
    <property type="term" value="P:mitotic sister chromatid segregation"/>
    <property type="evidence" value="ECO:0007669"/>
    <property type="project" value="TreeGrafter"/>
</dbReference>
<feature type="region of interest" description="Disordered" evidence="7">
    <location>
        <begin position="1"/>
        <end position="36"/>
    </location>
</feature>
<dbReference type="Proteomes" id="UP000030693">
    <property type="component" value="Unassembled WGS sequence"/>
</dbReference>
<dbReference type="SUPFAM" id="SSF57850">
    <property type="entry name" value="RING/U-box"/>
    <property type="match status" value="1"/>
</dbReference>
<dbReference type="InterPro" id="IPR012485">
    <property type="entry name" value="CENP-I"/>
</dbReference>
<comment type="similarity">
    <text evidence="3">Belongs to the CENP-I/CTF3 family.</text>
</comment>
<evidence type="ECO:0000256" key="2">
    <source>
        <dbReference type="ARBA" id="ARBA00004584"/>
    </source>
</evidence>
<keyword evidence="5" id="KW-0539">Nucleus</keyword>
<evidence type="ECO:0000256" key="4">
    <source>
        <dbReference type="ARBA" id="ARBA00022454"/>
    </source>
</evidence>
<evidence type="ECO:0000313" key="8">
    <source>
        <dbReference type="EMBL" id="KCV68507.1"/>
    </source>
</evidence>
<dbReference type="Pfam" id="PF07778">
    <property type="entry name" value="CENP-I"/>
    <property type="match status" value="1"/>
</dbReference>
<dbReference type="GO" id="GO:0034080">
    <property type="term" value="P:CENP-A containing chromatin assembly"/>
    <property type="evidence" value="ECO:0007669"/>
    <property type="project" value="TreeGrafter"/>
</dbReference>
<dbReference type="EMBL" id="KB932208">
    <property type="protein sequence ID" value="KCV68507.1"/>
    <property type="molecule type" value="Genomic_DNA"/>
</dbReference>
<reference evidence="8" key="1">
    <citation type="submission" date="2013-04" db="EMBL/GenBank/DDBJ databases">
        <title>The Genome Sequence of Fonticula alba ATCC 38817.</title>
        <authorList>
            <consortium name="The Broad Institute Genomics Platform"/>
            <person name="Russ C."/>
            <person name="Cuomo C."/>
            <person name="Burger G."/>
            <person name="Gray M.W."/>
            <person name="Holland P.W.H."/>
            <person name="King N."/>
            <person name="Lang F.B.F."/>
            <person name="Roger A.J."/>
            <person name="Ruiz-Trillo I."/>
            <person name="Brown M."/>
            <person name="Walker B."/>
            <person name="Young S."/>
            <person name="Zeng Q."/>
            <person name="Gargeya S."/>
            <person name="Fitzgerald M."/>
            <person name="Haas B."/>
            <person name="Abouelleil A."/>
            <person name="Allen A.W."/>
            <person name="Alvarado L."/>
            <person name="Arachchi H.M."/>
            <person name="Berlin A.M."/>
            <person name="Chapman S.B."/>
            <person name="Gainer-Dewar J."/>
            <person name="Goldberg J."/>
            <person name="Griggs A."/>
            <person name="Gujja S."/>
            <person name="Hansen M."/>
            <person name="Howarth C."/>
            <person name="Imamovic A."/>
            <person name="Ireland A."/>
            <person name="Larimer J."/>
            <person name="McCowan C."/>
            <person name="Murphy C."/>
            <person name="Pearson M."/>
            <person name="Poon T.W."/>
            <person name="Priest M."/>
            <person name="Roberts A."/>
            <person name="Saif S."/>
            <person name="Shea T."/>
            <person name="Sisk P."/>
            <person name="Sykes S."/>
            <person name="Wortman J."/>
            <person name="Nusbaum C."/>
            <person name="Birren B."/>
        </authorList>
    </citation>
    <scope>NUCLEOTIDE SEQUENCE [LARGE SCALE GENOMIC DNA]</scope>
    <source>
        <strain evidence="8">ATCC 38817</strain>
    </source>
</reference>
<evidence type="ECO:0000256" key="3">
    <source>
        <dbReference type="ARBA" id="ARBA00005470"/>
    </source>
</evidence>
<dbReference type="Gene3D" id="3.30.40.10">
    <property type="entry name" value="Zinc/RING finger domain, C3HC4 (zinc finger)"/>
    <property type="match status" value="1"/>
</dbReference>
<keyword evidence="9" id="KW-1185">Reference proteome</keyword>
<keyword evidence="4" id="KW-0158">Chromosome</keyword>
<evidence type="ECO:0000256" key="7">
    <source>
        <dbReference type="SAM" id="MobiDB-lite"/>
    </source>
</evidence>
<dbReference type="PANTHER" id="PTHR48208:SF2">
    <property type="entry name" value="CENTROMERE PROTEIN I"/>
    <property type="match status" value="1"/>
</dbReference>
<accession>A0A058Z4U2</accession>
<sequence length="575" mass="61951">MPPRPGPAPEGSVKIRHIDMSPATQPPQASEPDAPEVCPHLSRAVKPNPAKRQIPHIKVFACQEPDCSASASDQGGDIWVCCGCAALLCAEHQAQHVQPPGHVIFLRTEARALVVLDAACARRLLRALEPRDGLPSVRFAFAPLCFALHTRPDAIALRRESLHWLVRMAPRIGRALLADGDPLPGTPGFGPEHAAFAACFGPLFQCLDHDTLSVSACGVLIHVARPWHASAWRTRKARQLYDRRGRPRAMAPLVQLLESWSTNMRLGAAGVALHLGGGPVAATATASLVSPSSHSITTSSGGAIAHVDSLHLQRARLAHALSALTLHDEPRQPGAATTIGLSDLSSALHTPSDPPPNSFTRSLTATVDSASLHAFVQAIDDPFWLPAISDFLSTWDGCRLRHSVFRLISLCPPMAFEEIYTFILNPLLHLFQSSDTVWKCTLINMYSTLTSRWCAVFMAEESMGLGADRYFGLLATIRLLAAHVDRLCLHSIISERAHPLVETTVRGYFLRLFQALEGHDSSKYSALEEGPSGLDDSLDPSNILLGFSPRSLVLLSANPSSGIGPLDLSLLGGRG</sequence>
<name>A0A058Z4U2_FONAL</name>
<dbReference type="RefSeq" id="XP_009496939.1">
    <property type="nucleotide sequence ID" value="XM_009498664.1"/>
</dbReference>
<evidence type="ECO:0000256" key="1">
    <source>
        <dbReference type="ARBA" id="ARBA00004123"/>
    </source>
</evidence>
<evidence type="ECO:0000313" key="9">
    <source>
        <dbReference type="Proteomes" id="UP000030693"/>
    </source>
</evidence>
<keyword evidence="6" id="KW-0137">Centromere</keyword>
<dbReference type="GeneID" id="20529524"/>
<dbReference type="GO" id="GO:0005634">
    <property type="term" value="C:nucleus"/>
    <property type="evidence" value="ECO:0007669"/>
    <property type="project" value="UniProtKB-SubCell"/>
</dbReference>
<proteinExistence type="inferred from homology"/>
<evidence type="ECO:0000256" key="5">
    <source>
        <dbReference type="ARBA" id="ARBA00023242"/>
    </source>
</evidence>
<dbReference type="STRING" id="691883.A0A058Z4U2"/>